<dbReference type="PANTHER" id="PTHR38011">
    <property type="entry name" value="DIHYDROFOLATE REDUCTASE FAMILY PROTEIN (AFU_ORTHOLOGUE AFUA_8G06820)"/>
    <property type="match status" value="1"/>
</dbReference>
<feature type="compositionally biased region" description="Pro residues" evidence="2">
    <location>
        <begin position="129"/>
        <end position="141"/>
    </location>
</feature>
<organism evidence="3 4">
    <name type="scientific">Serendipita indica (strain DSM 11827)</name>
    <name type="common">Root endophyte fungus</name>
    <name type="synonym">Piriformospora indica</name>
    <dbReference type="NCBI Taxonomy" id="1109443"/>
    <lineage>
        <taxon>Eukaryota</taxon>
        <taxon>Fungi</taxon>
        <taxon>Dikarya</taxon>
        <taxon>Basidiomycota</taxon>
        <taxon>Agaricomycotina</taxon>
        <taxon>Agaricomycetes</taxon>
        <taxon>Sebacinales</taxon>
        <taxon>Serendipitaceae</taxon>
        <taxon>Serendipita</taxon>
    </lineage>
</organism>
<dbReference type="PANTHER" id="PTHR38011:SF11">
    <property type="entry name" value="2,5-DIAMINO-6-RIBOSYLAMINO-4(3H)-PYRIMIDINONE 5'-PHOSPHATE REDUCTASE"/>
    <property type="match status" value="1"/>
</dbReference>
<keyword evidence="4" id="KW-1185">Reference proteome</keyword>
<dbReference type="AlphaFoldDB" id="G4TMU6"/>
<feature type="region of interest" description="Disordered" evidence="2">
    <location>
        <begin position="38"/>
        <end position="69"/>
    </location>
</feature>
<name>G4TMU6_SERID</name>
<dbReference type="InParanoid" id="G4TMU6"/>
<reference evidence="3 4" key="1">
    <citation type="journal article" date="2011" name="PLoS Pathog.">
        <title>Endophytic Life Strategies Decoded by Genome and Transcriptome Analyses of the Mutualistic Root Symbiont Piriformospora indica.</title>
        <authorList>
            <person name="Zuccaro A."/>
            <person name="Lahrmann U."/>
            <person name="Guldener U."/>
            <person name="Langen G."/>
            <person name="Pfiffi S."/>
            <person name="Biedenkopf D."/>
            <person name="Wong P."/>
            <person name="Samans B."/>
            <person name="Grimm C."/>
            <person name="Basiewicz M."/>
            <person name="Murat C."/>
            <person name="Martin F."/>
            <person name="Kogel K.H."/>
        </authorList>
    </citation>
    <scope>NUCLEOTIDE SEQUENCE [LARGE SCALE GENOMIC DNA]</scope>
    <source>
        <strain evidence="3 4">DSM 11827</strain>
    </source>
</reference>
<protein>
    <submittedName>
        <fullName evidence="3">Uncharacterized protein</fullName>
    </submittedName>
</protein>
<accession>G4TMU6</accession>
<evidence type="ECO:0000313" key="3">
    <source>
        <dbReference type="EMBL" id="CCA72642.1"/>
    </source>
</evidence>
<keyword evidence="1" id="KW-0686">Riboflavin biosynthesis</keyword>
<dbReference type="HOGENOM" id="CLU_1042492_0_0_1"/>
<dbReference type="Proteomes" id="UP000007148">
    <property type="component" value="Unassembled WGS sequence"/>
</dbReference>
<evidence type="ECO:0000313" key="4">
    <source>
        <dbReference type="Proteomes" id="UP000007148"/>
    </source>
</evidence>
<evidence type="ECO:0000256" key="1">
    <source>
        <dbReference type="ARBA" id="ARBA00022619"/>
    </source>
</evidence>
<dbReference type="OrthoDB" id="3192019at2759"/>
<feature type="compositionally biased region" description="Basic and acidic residues" evidence="2">
    <location>
        <begin position="41"/>
        <end position="54"/>
    </location>
</feature>
<dbReference type="eggNOG" id="ENOG502SBB8">
    <property type="taxonomic scope" value="Eukaryota"/>
</dbReference>
<evidence type="ECO:0000256" key="2">
    <source>
        <dbReference type="SAM" id="MobiDB-lite"/>
    </source>
</evidence>
<gene>
    <name evidence="3" type="ORF">PIIN_06579</name>
</gene>
<proteinExistence type="predicted"/>
<dbReference type="InterPro" id="IPR050765">
    <property type="entry name" value="Riboflavin_Biosynth_HTPR"/>
</dbReference>
<dbReference type="Gene3D" id="3.40.430.10">
    <property type="entry name" value="Dihydrofolate Reductase, subunit A"/>
    <property type="match status" value="1"/>
</dbReference>
<dbReference type="SUPFAM" id="SSF53597">
    <property type="entry name" value="Dihydrofolate reductase-like"/>
    <property type="match status" value="1"/>
</dbReference>
<dbReference type="InterPro" id="IPR024072">
    <property type="entry name" value="DHFR-like_dom_sf"/>
</dbReference>
<dbReference type="EMBL" id="CAFZ01000175">
    <property type="protein sequence ID" value="CCA72642.1"/>
    <property type="molecule type" value="Genomic_DNA"/>
</dbReference>
<sequence length="267" mass="29347">MPGPDYTIFAFTDLSMCTSLTDGDRSFLEPFARGSRLLSKPNDEATGSRDEDTSMRNASNKGDAQKEVQDIDPSYGFDEFLASMDILICGRGLYEQTMQRTNGKWPYTGKRLIVFSAVPLSEPVSSPDGQPPQRPFTPPPNSEHFTGTPAQLMQKLFRDNTRSRKFRRESVWVMGGASIRGALLQLGAIERIELVVVPKIITRGNPFAPRSGSVGVPLWAFPSIEGGQEEERADVDLQLIECRSYENGVLGLSYVVGGMSYVVGGNP</sequence>
<dbReference type="GO" id="GO:0009231">
    <property type="term" value="P:riboflavin biosynthetic process"/>
    <property type="evidence" value="ECO:0007669"/>
    <property type="project" value="UniProtKB-KW"/>
</dbReference>
<comment type="caution">
    <text evidence="3">The sequence shown here is derived from an EMBL/GenBank/DDBJ whole genome shotgun (WGS) entry which is preliminary data.</text>
</comment>
<feature type="region of interest" description="Disordered" evidence="2">
    <location>
        <begin position="122"/>
        <end position="147"/>
    </location>
</feature>